<dbReference type="InterPro" id="IPR015421">
    <property type="entry name" value="PyrdxlP-dep_Trfase_major"/>
</dbReference>
<proteinExistence type="inferred from homology"/>
<evidence type="ECO:0000256" key="3">
    <source>
        <dbReference type="ARBA" id="ARBA00022605"/>
    </source>
</evidence>
<comment type="cofactor">
    <cofactor evidence="1">
        <name>pyridoxal 5'-phosphate</name>
        <dbReference type="ChEBI" id="CHEBI:597326"/>
    </cofactor>
</comment>
<dbReference type="PANTHER" id="PTHR11986">
    <property type="entry name" value="AMINOTRANSFERASE CLASS III"/>
    <property type="match status" value="1"/>
</dbReference>
<evidence type="ECO:0000313" key="8">
    <source>
        <dbReference type="EMBL" id="MEC4175445.1"/>
    </source>
</evidence>
<keyword evidence="9" id="KW-1185">Reference proteome</keyword>
<dbReference type="PANTHER" id="PTHR11986:SF79">
    <property type="entry name" value="ACETYLORNITHINE AMINOTRANSFERASE, MITOCHONDRIAL"/>
    <property type="match status" value="1"/>
</dbReference>
<dbReference type="InterPro" id="IPR050103">
    <property type="entry name" value="Class-III_PLP-dep_AT"/>
</dbReference>
<dbReference type="Gene3D" id="3.90.1150.10">
    <property type="entry name" value="Aspartate Aminotransferase, domain 1"/>
    <property type="match status" value="1"/>
</dbReference>
<comment type="pathway">
    <text evidence="6">Amino-acid biosynthesis.</text>
</comment>
<dbReference type="EMBL" id="JAYMFF010000003">
    <property type="protein sequence ID" value="MEC4175445.1"/>
    <property type="molecule type" value="Genomic_DNA"/>
</dbReference>
<dbReference type="PIRSF" id="PIRSF000521">
    <property type="entry name" value="Transaminase_4ab_Lys_Orn"/>
    <property type="match status" value="1"/>
</dbReference>
<keyword evidence="4" id="KW-0808">Transferase</keyword>
<protein>
    <submittedName>
        <fullName evidence="8">Acetylornithine/succinylornithine family transaminase</fullName>
    </submittedName>
</protein>
<accession>A0ABU6IGB8</accession>
<dbReference type="Pfam" id="PF00202">
    <property type="entry name" value="Aminotran_3"/>
    <property type="match status" value="1"/>
</dbReference>
<evidence type="ECO:0000256" key="6">
    <source>
        <dbReference type="ARBA" id="ARBA00029440"/>
    </source>
</evidence>
<dbReference type="Gene3D" id="3.40.640.10">
    <property type="entry name" value="Type I PLP-dependent aspartate aminotransferase-like (Major domain)"/>
    <property type="match status" value="1"/>
</dbReference>
<dbReference type="InterPro" id="IPR004636">
    <property type="entry name" value="AcOrn/SuccOrn_fam"/>
</dbReference>
<evidence type="ECO:0000256" key="1">
    <source>
        <dbReference type="ARBA" id="ARBA00001933"/>
    </source>
</evidence>
<evidence type="ECO:0000256" key="5">
    <source>
        <dbReference type="ARBA" id="ARBA00022898"/>
    </source>
</evidence>
<dbReference type="PROSITE" id="PS00600">
    <property type="entry name" value="AA_TRANSFER_CLASS_3"/>
    <property type="match status" value="1"/>
</dbReference>
<comment type="caution">
    <text evidence="8">The sequence shown here is derived from an EMBL/GenBank/DDBJ whole genome shotgun (WGS) entry which is preliminary data.</text>
</comment>
<dbReference type="Proteomes" id="UP001349994">
    <property type="component" value="Unassembled WGS sequence"/>
</dbReference>
<reference evidence="8 9" key="1">
    <citation type="submission" date="2024-01" db="EMBL/GenBank/DDBJ databases">
        <title>novel species in genus Adlercreutzia.</title>
        <authorList>
            <person name="Liu X."/>
        </authorList>
    </citation>
    <scope>NUCLEOTIDE SEQUENCE [LARGE SCALE GENOMIC DNA]</scope>
    <source>
        <strain evidence="8 9">R7</strain>
    </source>
</reference>
<evidence type="ECO:0000256" key="4">
    <source>
        <dbReference type="ARBA" id="ARBA00022679"/>
    </source>
</evidence>
<keyword evidence="2" id="KW-0032">Aminotransferase</keyword>
<evidence type="ECO:0000256" key="2">
    <source>
        <dbReference type="ARBA" id="ARBA00022576"/>
    </source>
</evidence>
<name>A0ABU6IGB8_9ACTN</name>
<gene>
    <name evidence="8" type="ORF">VIN30_03155</name>
</gene>
<keyword evidence="3" id="KW-0028">Amino-acid biosynthesis</keyword>
<dbReference type="InterPro" id="IPR049704">
    <property type="entry name" value="Aminotrans_3_PPA_site"/>
</dbReference>
<evidence type="ECO:0000313" key="9">
    <source>
        <dbReference type="Proteomes" id="UP001349994"/>
    </source>
</evidence>
<keyword evidence="5 7" id="KW-0663">Pyridoxal phosphate</keyword>
<dbReference type="InterPro" id="IPR015424">
    <property type="entry name" value="PyrdxlP-dep_Trfase"/>
</dbReference>
<dbReference type="InterPro" id="IPR005814">
    <property type="entry name" value="Aminotrans_3"/>
</dbReference>
<dbReference type="CDD" id="cd00610">
    <property type="entry name" value="OAT_like"/>
    <property type="match status" value="1"/>
</dbReference>
<comment type="similarity">
    <text evidence="7">Belongs to the class-III pyridoxal-phosphate-dependent aminotransferase family.</text>
</comment>
<sequence length="411" mass="43918">MTLAREQALESQYVMGTFARKPVEFVEGRGMTLIDDAGKEYLDFLSGIGVCSLGHCHPAIVAAVSDQAAKLIHVSNYYYIERRGEVAQLLSSMLNAEVDAEHPEVWKTFFANSGAEANECAIKLARLYARRRTEAAGRDPELAPRLIVTLAKSFHGRTLATLAATAQPAKQEAFQPLPAGFTATPINDVEALEQLFATQGDRICAVMIECIQGESGVHPCTEEFIGAIRRLTAEHGALMICDEVQSGIFRTGLPFGFQNFGVEPDIVTMAKGIASGIVAGACAARASIADTFAPGDHGTTFGGSNIAMAAAHTTLTTLLAPGEDVRIQKVGEYMRERLATLPHVQEVRGLGLMNGIDLTHEAPAAPDVVAAGLEAGLVLNATGPHTLRFLPPLICTEAEVDVLVEKLRELL</sequence>
<dbReference type="RefSeq" id="WP_338209228.1">
    <property type="nucleotide sequence ID" value="NZ_JAYMFF010000003.1"/>
</dbReference>
<evidence type="ECO:0000256" key="7">
    <source>
        <dbReference type="RuleBase" id="RU003560"/>
    </source>
</evidence>
<dbReference type="SUPFAM" id="SSF53383">
    <property type="entry name" value="PLP-dependent transferases"/>
    <property type="match status" value="1"/>
</dbReference>
<dbReference type="NCBIfam" id="TIGR00707">
    <property type="entry name" value="argD"/>
    <property type="match status" value="1"/>
</dbReference>
<dbReference type="InterPro" id="IPR015422">
    <property type="entry name" value="PyrdxlP-dep_Trfase_small"/>
</dbReference>
<organism evidence="8 9">
    <name type="scientific">Adlercreutzia wanghongyangiae</name>
    <dbReference type="NCBI Taxonomy" id="3111451"/>
    <lineage>
        <taxon>Bacteria</taxon>
        <taxon>Bacillati</taxon>
        <taxon>Actinomycetota</taxon>
        <taxon>Coriobacteriia</taxon>
        <taxon>Eggerthellales</taxon>
        <taxon>Eggerthellaceae</taxon>
        <taxon>Adlercreutzia</taxon>
    </lineage>
</organism>